<dbReference type="PANTHER" id="PTHR48090">
    <property type="entry name" value="UNDECAPRENYL-PHOSPHATE 4-DEOXY-4-FORMAMIDO-L-ARABINOSE TRANSFERASE-RELATED"/>
    <property type="match status" value="1"/>
</dbReference>
<dbReference type="EMBL" id="AP023361">
    <property type="protein sequence ID" value="BCJ91897.1"/>
    <property type="molecule type" value="Genomic_DNA"/>
</dbReference>
<keyword evidence="6 7" id="KW-0472">Membrane</keyword>
<dbReference type="Proteomes" id="UP000515317">
    <property type="component" value="Chromosome"/>
</dbReference>
<name>A0A6S6QVE7_9HYPH</name>
<dbReference type="Gene3D" id="3.90.550.10">
    <property type="entry name" value="Spore Coat Polysaccharide Biosynthesis Protein SpsA, Chain A"/>
    <property type="match status" value="1"/>
</dbReference>
<keyword evidence="2" id="KW-0328">Glycosyltransferase</keyword>
<evidence type="ECO:0000256" key="6">
    <source>
        <dbReference type="ARBA" id="ARBA00023136"/>
    </source>
</evidence>
<evidence type="ECO:0000313" key="9">
    <source>
        <dbReference type="EMBL" id="BCJ91897.1"/>
    </source>
</evidence>
<protein>
    <submittedName>
        <fullName evidence="9">Putative glycosyltransferase YkcC</fullName>
    </submittedName>
</protein>
<evidence type="ECO:0000256" key="1">
    <source>
        <dbReference type="ARBA" id="ARBA00004141"/>
    </source>
</evidence>
<evidence type="ECO:0000256" key="7">
    <source>
        <dbReference type="SAM" id="Phobius"/>
    </source>
</evidence>
<sequence>MASPPPASEPSARKVALSVVVPVYDCAGTLVPLHERLTQILKPLVKSYEIVFVDDRSQDASWSVMRRLAAEDATVVACRLSKNVGQHLAITAGLEQCCGARAVVIDGDLQDPPETIPALLAAAKDGEGADIVFARRVRPHYAGGPTFGARLREKLFELLSGHKIPDEPGAFSLLSRRAIDAFLKYRERDRHYLILLHELGFEAREVDYVRETRLLGRPSTPATEAFNRRLAAMAFSSPRLLYFIVYTGFFLATLGLVAAAVLAVLFFTDEAVPDFAFTVAAQFLTAGVITVSLGAIGLYIGRLFEAARERPLYFIQDRIDAAAQLRKKLDIPMPMAPPRRTAKR</sequence>
<reference evidence="9 10" key="1">
    <citation type="submission" date="2020-08" db="EMBL/GenBank/DDBJ databases">
        <title>Genome sequence of Rhizobiales bacterium strain IZ6.</title>
        <authorList>
            <person name="Nakai R."/>
            <person name="Naganuma T."/>
        </authorList>
    </citation>
    <scope>NUCLEOTIDE SEQUENCE [LARGE SCALE GENOMIC DNA]</scope>
    <source>
        <strain evidence="9 10">IZ6</strain>
    </source>
</reference>
<evidence type="ECO:0000256" key="2">
    <source>
        <dbReference type="ARBA" id="ARBA00022676"/>
    </source>
</evidence>
<dbReference type="GO" id="GO:0016757">
    <property type="term" value="F:glycosyltransferase activity"/>
    <property type="evidence" value="ECO:0007669"/>
    <property type="project" value="UniProtKB-KW"/>
</dbReference>
<evidence type="ECO:0000313" key="10">
    <source>
        <dbReference type="Proteomes" id="UP000515317"/>
    </source>
</evidence>
<evidence type="ECO:0000256" key="4">
    <source>
        <dbReference type="ARBA" id="ARBA00022692"/>
    </source>
</evidence>
<dbReference type="KEGG" id="tso:IZ6_26320"/>
<evidence type="ECO:0000256" key="3">
    <source>
        <dbReference type="ARBA" id="ARBA00022679"/>
    </source>
</evidence>
<feature type="transmembrane region" description="Helical" evidence="7">
    <location>
        <begin position="279"/>
        <end position="300"/>
    </location>
</feature>
<feature type="domain" description="Glycosyltransferase 2-like" evidence="8">
    <location>
        <begin position="18"/>
        <end position="180"/>
    </location>
</feature>
<feature type="transmembrane region" description="Helical" evidence="7">
    <location>
        <begin position="240"/>
        <end position="267"/>
    </location>
</feature>
<keyword evidence="5 7" id="KW-1133">Transmembrane helix</keyword>
<gene>
    <name evidence="9" type="primary">ykcC</name>
    <name evidence="9" type="ORF">IZ6_26320</name>
</gene>
<keyword evidence="4 7" id="KW-0812">Transmembrane</keyword>
<dbReference type="SUPFAM" id="SSF53448">
    <property type="entry name" value="Nucleotide-diphospho-sugar transferases"/>
    <property type="match status" value="1"/>
</dbReference>
<organism evidence="9 10">
    <name type="scientific">Terrihabitans soli</name>
    <dbReference type="NCBI Taxonomy" id="708113"/>
    <lineage>
        <taxon>Bacteria</taxon>
        <taxon>Pseudomonadati</taxon>
        <taxon>Pseudomonadota</taxon>
        <taxon>Alphaproteobacteria</taxon>
        <taxon>Hyphomicrobiales</taxon>
        <taxon>Terrihabitans</taxon>
    </lineage>
</organism>
<dbReference type="InterPro" id="IPR050256">
    <property type="entry name" value="Glycosyltransferase_2"/>
</dbReference>
<comment type="subcellular location">
    <subcellularLocation>
        <location evidence="1">Membrane</location>
        <topology evidence="1">Multi-pass membrane protein</topology>
    </subcellularLocation>
</comment>
<dbReference type="InterPro" id="IPR029044">
    <property type="entry name" value="Nucleotide-diphossugar_trans"/>
</dbReference>
<dbReference type="RefSeq" id="WP_222875515.1">
    <property type="nucleotide sequence ID" value="NZ_AP023361.1"/>
</dbReference>
<keyword evidence="10" id="KW-1185">Reference proteome</keyword>
<accession>A0A6S6QVE7</accession>
<evidence type="ECO:0000259" key="8">
    <source>
        <dbReference type="Pfam" id="PF00535"/>
    </source>
</evidence>
<keyword evidence="3 9" id="KW-0808">Transferase</keyword>
<evidence type="ECO:0000256" key="5">
    <source>
        <dbReference type="ARBA" id="ARBA00022989"/>
    </source>
</evidence>
<dbReference type="Pfam" id="PF00535">
    <property type="entry name" value="Glycos_transf_2"/>
    <property type="match status" value="1"/>
</dbReference>
<dbReference type="PANTHER" id="PTHR48090:SF1">
    <property type="entry name" value="PROPHAGE BACTOPRENOL GLUCOSYL TRANSFERASE HOMOLOG"/>
    <property type="match status" value="1"/>
</dbReference>
<dbReference type="GO" id="GO:0005886">
    <property type="term" value="C:plasma membrane"/>
    <property type="evidence" value="ECO:0007669"/>
    <property type="project" value="TreeGrafter"/>
</dbReference>
<dbReference type="CDD" id="cd04187">
    <property type="entry name" value="DPM1_like_bac"/>
    <property type="match status" value="1"/>
</dbReference>
<dbReference type="InterPro" id="IPR001173">
    <property type="entry name" value="Glyco_trans_2-like"/>
</dbReference>
<proteinExistence type="predicted"/>
<dbReference type="AlphaFoldDB" id="A0A6S6QVE7"/>